<keyword evidence="2" id="KW-0489">Methyltransferase</keyword>
<dbReference type="AlphaFoldDB" id="A0A517VMY4"/>
<evidence type="ECO:0000313" key="3">
    <source>
        <dbReference type="Proteomes" id="UP000316855"/>
    </source>
</evidence>
<evidence type="ECO:0000313" key="2">
    <source>
        <dbReference type="EMBL" id="QDT94387.1"/>
    </source>
</evidence>
<sequence>MNFDRVAPWFERLEKIVFGDQMQVCRTAFLSDLPAIKKAALIGEGNGTFLAQFLKHCDCEEIHYIDSSKKMLDLAQKQFQMNVFPGLERMVFYHLDLSLDVMPDQNYDLVVTNFFLDVFNGATLNNVVSKIASACTRDAHWLYADFQVTGNRFQRCRAIAWVKTMYLFFRLAADIQTMKLTNPSALLDRNGFQIKWFKEFDNGLMRAEIRQRKDEFVRDAGLF</sequence>
<dbReference type="EMBL" id="CP036343">
    <property type="protein sequence ID" value="QDT94387.1"/>
    <property type="molecule type" value="Genomic_DNA"/>
</dbReference>
<evidence type="ECO:0000259" key="1">
    <source>
        <dbReference type="Pfam" id="PF08242"/>
    </source>
</evidence>
<dbReference type="InterPro" id="IPR029063">
    <property type="entry name" value="SAM-dependent_MTases_sf"/>
</dbReference>
<proteinExistence type="predicted"/>
<feature type="domain" description="Methyltransferase type 12" evidence="1">
    <location>
        <begin position="42"/>
        <end position="139"/>
    </location>
</feature>
<name>A0A517VMY4_9PLAN</name>
<keyword evidence="3" id="KW-1185">Reference proteome</keyword>
<keyword evidence="2" id="KW-0808">Transferase</keyword>
<dbReference type="Gene3D" id="3.40.50.150">
    <property type="entry name" value="Vaccinia Virus protein VP39"/>
    <property type="match status" value="1"/>
</dbReference>
<dbReference type="Pfam" id="PF08242">
    <property type="entry name" value="Methyltransf_12"/>
    <property type="match status" value="1"/>
</dbReference>
<dbReference type="SUPFAM" id="SSF53335">
    <property type="entry name" value="S-adenosyl-L-methionine-dependent methyltransferases"/>
    <property type="match status" value="1"/>
</dbReference>
<organism evidence="2 3">
    <name type="scientific">Gimesia algae</name>
    <dbReference type="NCBI Taxonomy" id="2527971"/>
    <lineage>
        <taxon>Bacteria</taxon>
        <taxon>Pseudomonadati</taxon>
        <taxon>Planctomycetota</taxon>
        <taxon>Planctomycetia</taxon>
        <taxon>Planctomycetales</taxon>
        <taxon>Planctomycetaceae</taxon>
        <taxon>Gimesia</taxon>
    </lineage>
</organism>
<dbReference type="CDD" id="cd02440">
    <property type="entry name" value="AdoMet_MTases"/>
    <property type="match status" value="1"/>
</dbReference>
<dbReference type="InterPro" id="IPR013217">
    <property type="entry name" value="Methyltransf_12"/>
</dbReference>
<reference evidence="2 3" key="1">
    <citation type="submission" date="2019-02" db="EMBL/GenBank/DDBJ databases">
        <title>Deep-cultivation of Planctomycetes and their phenomic and genomic characterization uncovers novel biology.</title>
        <authorList>
            <person name="Wiegand S."/>
            <person name="Jogler M."/>
            <person name="Boedeker C."/>
            <person name="Pinto D."/>
            <person name="Vollmers J."/>
            <person name="Rivas-Marin E."/>
            <person name="Kohn T."/>
            <person name="Peeters S.H."/>
            <person name="Heuer A."/>
            <person name="Rast P."/>
            <person name="Oberbeckmann S."/>
            <person name="Bunk B."/>
            <person name="Jeske O."/>
            <person name="Meyerdierks A."/>
            <person name="Storesund J.E."/>
            <person name="Kallscheuer N."/>
            <person name="Luecker S."/>
            <person name="Lage O.M."/>
            <person name="Pohl T."/>
            <person name="Merkel B.J."/>
            <person name="Hornburger P."/>
            <person name="Mueller R.-W."/>
            <person name="Bruemmer F."/>
            <person name="Labrenz M."/>
            <person name="Spormann A.M."/>
            <person name="Op den Camp H."/>
            <person name="Overmann J."/>
            <person name="Amann R."/>
            <person name="Jetten M.S.M."/>
            <person name="Mascher T."/>
            <person name="Medema M.H."/>
            <person name="Devos D.P."/>
            <person name="Kaster A.-K."/>
            <person name="Ovreas L."/>
            <person name="Rohde M."/>
            <person name="Galperin M.Y."/>
            <person name="Jogler C."/>
        </authorList>
    </citation>
    <scope>NUCLEOTIDE SEQUENCE [LARGE SCALE GENOMIC DNA]</scope>
    <source>
        <strain evidence="2 3">Pan161</strain>
    </source>
</reference>
<protein>
    <submittedName>
        <fullName evidence="2">Methyltransferase domain protein</fullName>
    </submittedName>
</protein>
<dbReference type="GO" id="GO:0032259">
    <property type="term" value="P:methylation"/>
    <property type="evidence" value="ECO:0007669"/>
    <property type="project" value="UniProtKB-KW"/>
</dbReference>
<gene>
    <name evidence="2" type="ORF">Pan161_60830</name>
</gene>
<dbReference type="Proteomes" id="UP000316855">
    <property type="component" value="Chromosome"/>
</dbReference>
<dbReference type="GO" id="GO:0008168">
    <property type="term" value="F:methyltransferase activity"/>
    <property type="evidence" value="ECO:0007669"/>
    <property type="project" value="UniProtKB-KW"/>
</dbReference>
<accession>A0A517VMY4</accession>
<dbReference type="KEGG" id="gax:Pan161_60830"/>